<sequence length="658" mass="70914">MEQFNAAVVIVSSSCFSHTSEDRTGPVIADYLESRDWNTTIDIVDDDKAMIQELVRRLTADTATAPNLIVLSGGTGFTKKDVTPEAVKPLFDKEAPGIVHAMLSHSFGITPYAICSRPVAGVLNETLIVTIPGSPKGATENLDAIIDKLKHILNQLRVDSARELHKPSDHPSSEVKHSGHSHEHSHKHSHQHSHEHSHQHSHEHSHEHSHGVKLHLLSNALNGPVSQRARKSPYPMVSVLQALDYIDRFTPKPSVIKKKLTDDDITGYVLAQDVFARVNVPDFNASIVDGYAVIHSDCPGTFPVVSVSHAAPGETKRIQSGTVVRVTTGAPIPLGTTAVIPVEETEVDKETADGEEVEVKILAMNVVEGDNIRKLGSDISKGALALPKGSRISRLGGEMGLLVSIGVLEVEVYAKPVIGVLSTGDELVDLSQSSEVPLKYGQIYDTNRPLLSQLFQGYDYKVVDFGISHDTLGKLAETVESAFERVDYLITTGGVSMGETDLLKPFIERHLGGTIQFGRVAMKPGKPTTFATFPPGHKFANKAIFALPGNPASASVTSNLFVLPSLMKFSGIANTTRSTVDVILNQDAKLDPRPEYQRVHISRQGDKLVADSTGFQRSSCVGSIAGANGLLVLPSSKDVPSGKLLKGSRAQAIIIDIL</sequence>
<dbReference type="SUPFAM" id="SSF63867">
    <property type="entry name" value="MoeA C-terminal domain-like"/>
    <property type="match status" value="1"/>
</dbReference>
<comment type="pathway">
    <text evidence="1 5">Cofactor biosynthesis; molybdopterin biosynthesis.</text>
</comment>
<dbReference type="PANTHER" id="PTHR10192:SF5">
    <property type="entry name" value="GEPHYRIN"/>
    <property type="match status" value="1"/>
</dbReference>
<keyword evidence="5" id="KW-0808">Transferase</keyword>
<dbReference type="SUPFAM" id="SSF53218">
    <property type="entry name" value="Molybdenum cofactor biosynthesis proteins"/>
    <property type="match status" value="2"/>
</dbReference>
<evidence type="ECO:0000259" key="7">
    <source>
        <dbReference type="SMART" id="SM00852"/>
    </source>
</evidence>
<keyword evidence="5" id="KW-0500">Molybdenum</keyword>
<feature type="domain" description="MoaB/Mog" evidence="7">
    <location>
        <begin position="419"/>
        <end position="568"/>
    </location>
</feature>
<dbReference type="GO" id="GO:0046872">
    <property type="term" value="F:metal ion binding"/>
    <property type="evidence" value="ECO:0007669"/>
    <property type="project" value="UniProtKB-UniRule"/>
</dbReference>
<protein>
    <submittedName>
        <fullName evidence="8">Gphn protein</fullName>
    </submittedName>
</protein>
<dbReference type="InterPro" id="IPR036135">
    <property type="entry name" value="MoeA_linker/N_sf"/>
</dbReference>
<feature type="compositionally biased region" description="Basic and acidic residues" evidence="6">
    <location>
        <begin position="192"/>
        <end position="210"/>
    </location>
</feature>
<dbReference type="PANTHER" id="PTHR10192">
    <property type="entry name" value="MOLYBDOPTERIN BIOSYNTHESIS PROTEIN"/>
    <property type="match status" value="1"/>
</dbReference>
<dbReference type="InterPro" id="IPR008284">
    <property type="entry name" value="MoCF_biosynth_CS"/>
</dbReference>
<comment type="similarity">
    <text evidence="2">In the N-terminal section; belongs to the MoaB/Mog family.</text>
</comment>
<dbReference type="Proteomes" id="UP000038830">
    <property type="component" value="Unassembled WGS sequence"/>
</dbReference>
<keyword evidence="5" id="KW-0460">Magnesium</keyword>
<dbReference type="GO" id="GO:0005829">
    <property type="term" value="C:cytosol"/>
    <property type="evidence" value="ECO:0007669"/>
    <property type="project" value="TreeGrafter"/>
</dbReference>
<comment type="similarity">
    <text evidence="5">Belongs to the MoeA family.</text>
</comment>
<evidence type="ECO:0000313" key="9">
    <source>
        <dbReference type="Proteomes" id="UP000038830"/>
    </source>
</evidence>
<dbReference type="GO" id="GO:0061598">
    <property type="term" value="F:molybdopterin adenylyltransferase activity"/>
    <property type="evidence" value="ECO:0007669"/>
    <property type="project" value="UniProtKB-UniRule"/>
</dbReference>
<name>A0A0H5C7I4_CYBJN</name>
<dbReference type="Gene3D" id="2.170.190.11">
    <property type="entry name" value="Molybdopterin biosynthesis moea protein, domain 3"/>
    <property type="match status" value="1"/>
</dbReference>
<feature type="region of interest" description="Disordered" evidence="6">
    <location>
        <begin position="164"/>
        <end position="211"/>
    </location>
</feature>
<evidence type="ECO:0000256" key="5">
    <source>
        <dbReference type="RuleBase" id="RU365090"/>
    </source>
</evidence>
<dbReference type="AlphaFoldDB" id="A0A0H5C7I4"/>
<keyword evidence="5" id="KW-0479">Metal-binding</keyword>
<proteinExistence type="inferred from homology"/>
<evidence type="ECO:0000256" key="2">
    <source>
        <dbReference type="ARBA" id="ARBA00007589"/>
    </source>
</evidence>
<dbReference type="InterPro" id="IPR005110">
    <property type="entry name" value="MoeA_linker/N"/>
</dbReference>
<feature type="domain" description="MoaB/Mog" evidence="7">
    <location>
        <begin position="7"/>
        <end position="152"/>
    </location>
</feature>
<organism evidence="8 9">
    <name type="scientific">Cyberlindnera jadinii (strain ATCC 18201 / CBS 1600 / BCRC 20928 / JCM 3617 / NBRC 0987 / NRRL Y-1542)</name>
    <name type="common">Torula yeast</name>
    <name type="synonym">Candida utilis</name>
    <dbReference type="NCBI Taxonomy" id="983966"/>
    <lineage>
        <taxon>Eukaryota</taxon>
        <taxon>Fungi</taxon>
        <taxon>Dikarya</taxon>
        <taxon>Ascomycota</taxon>
        <taxon>Saccharomycotina</taxon>
        <taxon>Saccharomycetes</taxon>
        <taxon>Phaffomycetales</taxon>
        <taxon>Phaffomycetaceae</taxon>
        <taxon>Cyberlindnera</taxon>
    </lineage>
</organism>
<dbReference type="SMART" id="SM00852">
    <property type="entry name" value="MoCF_biosynth"/>
    <property type="match status" value="2"/>
</dbReference>
<dbReference type="Pfam" id="PF00994">
    <property type="entry name" value="MoCF_biosynth"/>
    <property type="match status" value="2"/>
</dbReference>
<dbReference type="InterPro" id="IPR036425">
    <property type="entry name" value="MoaB/Mog-like_dom_sf"/>
</dbReference>
<dbReference type="GO" id="GO:0005524">
    <property type="term" value="F:ATP binding"/>
    <property type="evidence" value="ECO:0007669"/>
    <property type="project" value="UniProtKB-UniRule"/>
</dbReference>
<dbReference type="UniPathway" id="UPA00344"/>
<evidence type="ECO:0000313" key="8">
    <source>
        <dbReference type="EMBL" id="CEP24088.1"/>
    </source>
</evidence>
<dbReference type="InterPro" id="IPR036688">
    <property type="entry name" value="MoeA_C_domain_IV_sf"/>
</dbReference>
<evidence type="ECO:0000256" key="6">
    <source>
        <dbReference type="SAM" id="MobiDB-lite"/>
    </source>
</evidence>
<comment type="cofactor">
    <cofactor evidence="5">
        <name>Mg(2+)</name>
        <dbReference type="ChEBI" id="CHEBI:18420"/>
    </cofactor>
</comment>
<evidence type="ECO:0000256" key="4">
    <source>
        <dbReference type="ARBA" id="ARBA00023150"/>
    </source>
</evidence>
<dbReference type="EMBL" id="CDQK01000005">
    <property type="protein sequence ID" value="CEP24088.1"/>
    <property type="molecule type" value="Genomic_DNA"/>
</dbReference>
<dbReference type="Pfam" id="PF03453">
    <property type="entry name" value="MoeA_N"/>
    <property type="match status" value="1"/>
</dbReference>
<dbReference type="Pfam" id="PF03454">
    <property type="entry name" value="MoeA_C"/>
    <property type="match status" value="1"/>
</dbReference>
<dbReference type="Gene3D" id="2.40.340.10">
    <property type="entry name" value="MoeA, C-terminal, domain IV"/>
    <property type="match status" value="1"/>
</dbReference>
<comment type="catalytic activity">
    <reaction evidence="5">
        <text>molybdopterin + ATP + H(+) = adenylyl-molybdopterin + diphosphate</text>
        <dbReference type="Rhea" id="RHEA:31331"/>
        <dbReference type="ChEBI" id="CHEBI:15378"/>
        <dbReference type="ChEBI" id="CHEBI:30616"/>
        <dbReference type="ChEBI" id="CHEBI:33019"/>
        <dbReference type="ChEBI" id="CHEBI:58698"/>
        <dbReference type="ChEBI" id="CHEBI:62727"/>
    </reaction>
</comment>
<dbReference type="CDD" id="cd00886">
    <property type="entry name" value="MogA_MoaB"/>
    <property type="match status" value="1"/>
</dbReference>
<dbReference type="PROSITE" id="PS01079">
    <property type="entry name" value="MOCF_BIOSYNTHESIS_2"/>
    <property type="match status" value="1"/>
</dbReference>
<comment type="similarity">
    <text evidence="3">In the C-terminal section; belongs to the MoeA family.</text>
</comment>
<accession>A0A0H5C7I4</accession>
<evidence type="ECO:0000256" key="3">
    <source>
        <dbReference type="ARBA" id="ARBA00008339"/>
    </source>
</evidence>
<dbReference type="InterPro" id="IPR005111">
    <property type="entry name" value="MoeA_C_domain_IV"/>
</dbReference>
<dbReference type="NCBIfam" id="TIGR00177">
    <property type="entry name" value="molyb_syn"/>
    <property type="match status" value="2"/>
</dbReference>
<gene>
    <name evidence="8" type="primary">Gphn</name>
    <name evidence="8" type="ORF">BN1211_4805</name>
</gene>
<reference evidence="9" key="1">
    <citation type="journal article" date="2015" name="J. Biotechnol.">
        <title>The structure of the Cyberlindnera jadinii genome and its relation to Candida utilis analyzed by the occurrence of single nucleotide polymorphisms.</title>
        <authorList>
            <person name="Rupp O."/>
            <person name="Brinkrolf K."/>
            <person name="Buerth C."/>
            <person name="Kunigo M."/>
            <person name="Schneider J."/>
            <person name="Jaenicke S."/>
            <person name="Goesmann A."/>
            <person name="Puehler A."/>
            <person name="Jaeger K.-E."/>
            <person name="Ernst J.F."/>
        </authorList>
    </citation>
    <scope>NUCLEOTIDE SEQUENCE [LARGE SCALE GENOMIC DNA]</scope>
    <source>
        <strain evidence="9">ATCC 18201 / CBS 1600 / BCRC 20928 / JCM 3617 / NBRC 0987 / NRRL Y-1542</strain>
    </source>
</reference>
<dbReference type="FunFam" id="3.40.980.10:FF:000001">
    <property type="entry name" value="Molybdopterin molybdenumtransferase"/>
    <property type="match status" value="1"/>
</dbReference>
<comment type="function">
    <text evidence="5">Catalyzes two steps in the biosynthesis of the molybdenum cofactor. In the first step, molybdopterin is adenylated. Subsequently, molybdate is inserted into adenylated molybdopterin and AMP is released.</text>
</comment>
<dbReference type="Gene3D" id="3.40.980.10">
    <property type="entry name" value="MoaB/Mog-like domain"/>
    <property type="match status" value="2"/>
</dbReference>
<dbReference type="InterPro" id="IPR038987">
    <property type="entry name" value="MoeA-like"/>
</dbReference>
<dbReference type="GO" id="GO:0006777">
    <property type="term" value="P:Mo-molybdopterin cofactor biosynthetic process"/>
    <property type="evidence" value="ECO:0007669"/>
    <property type="project" value="UniProtKB-UniRule"/>
</dbReference>
<dbReference type="Gene3D" id="3.90.105.10">
    <property type="entry name" value="Molybdopterin biosynthesis moea protein, domain 2"/>
    <property type="match status" value="1"/>
</dbReference>
<dbReference type="SUPFAM" id="SSF63882">
    <property type="entry name" value="MoeA N-terminal region -like"/>
    <property type="match status" value="1"/>
</dbReference>
<dbReference type="CDD" id="cd00887">
    <property type="entry name" value="MoeA"/>
    <property type="match status" value="1"/>
</dbReference>
<dbReference type="FunFam" id="2.170.190.11:FF:000001">
    <property type="entry name" value="Molybdopterin molybdenumtransferase"/>
    <property type="match status" value="1"/>
</dbReference>
<feature type="compositionally biased region" description="Basic and acidic residues" evidence="6">
    <location>
        <begin position="164"/>
        <end position="182"/>
    </location>
</feature>
<comment type="catalytic activity">
    <reaction evidence="5">
        <text>adenylyl-molybdopterin + molybdate = Mo-molybdopterin + AMP + H(+)</text>
        <dbReference type="Rhea" id="RHEA:35047"/>
        <dbReference type="ChEBI" id="CHEBI:15378"/>
        <dbReference type="ChEBI" id="CHEBI:36264"/>
        <dbReference type="ChEBI" id="CHEBI:62727"/>
        <dbReference type="ChEBI" id="CHEBI:71302"/>
        <dbReference type="ChEBI" id="CHEBI:456215"/>
    </reaction>
</comment>
<evidence type="ECO:0000256" key="1">
    <source>
        <dbReference type="ARBA" id="ARBA00005046"/>
    </source>
</evidence>
<dbReference type="InterPro" id="IPR001453">
    <property type="entry name" value="MoaB/Mog_dom"/>
</dbReference>
<keyword evidence="4 5" id="KW-0501">Molybdenum cofactor biosynthesis</keyword>
<dbReference type="GO" id="GO:0061599">
    <property type="term" value="F:molybdopterin molybdotransferase activity"/>
    <property type="evidence" value="ECO:0007669"/>
    <property type="project" value="UniProtKB-UniRule"/>
</dbReference>